<evidence type="ECO:0000256" key="5">
    <source>
        <dbReference type="SAM" id="MobiDB-lite"/>
    </source>
</evidence>
<dbReference type="InterPro" id="IPR029063">
    <property type="entry name" value="SAM-dependent_MTases_sf"/>
</dbReference>
<evidence type="ECO:0000313" key="7">
    <source>
        <dbReference type="Proteomes" id="UP000248887"/>
    </source>
</evidence>
<dbReference type="GO" id="GO:0032259">
    <property type="term" value="P:methylation"/>
    <property type="evidence" value="ECO:0007669"/>
    <property type="project" value="UniProtKB-KW"/>
</dbReference>
<dbReference type="GO" id="GO:0003723">
    <property type="term" value="F:RNA binding"/>
    <property type="evidence" value="ECO:0007669"/>
    <property type="project" value="UniProtKB-KW"/>
</dbReference>
<dbReference type="InterPro" id="IPR001737">
    <property type="entry name" value="KsgA/Erm"/>
</dbReference>
<protein>
    <submittedName>
        <fullName evidence="6">Phospholipid methyltransferase</fullName>
    </submittedName>
</protein>
<dbReference type="AlphaFoldDB" id="A0A2W5RAX1"/>
<dbReference type="Gene3D" id="3.40.50.150">
    <property type="entry name" value="Vaccinia Virus protein VP39"/>
    <property type="match status" value="1"/>
</dbReference>
<dbReference type="SUPFAM" id="SSF53335">
    <property type="entry name" value="S-adenosyl-L-methionine-dependent methyltransferases"/>
    <property type="match status" value="1"/>
</dbReference>
<keyword evidence="4" id="KW-0694">RNA-binding</keyword>
<dbReference type="Proteomes" id="UP000248887">
    <property type="component" value="Unassembled WGS sequence"/>
</dbReference>
<feature type="compositionally biased region" description="Low complexity" evidence="5">
    <location>
        <begin position="1"/>
        <end position="15"/>
    </location>
</feature>
<sequence>MLQRSLSRASKAFASKSRHSDGKARPDEVRFLQSWLQNPLRTGAVSPSGRALARTMANYVDPAQDGPVIELGPGTGPVTAALLKRGLAEERLVLIEYNPEFCNLLKARFPRATVIRGDAYAMKATLDGRLEAPAIAVVSSLPLFTRPVEERNGLLDQAFELSRPQAPFIQFTYAVVSPMPLAPARFDAHVSPRVWANLPPARVWVYRSRQERVAAA</sequence>
<dbReference type="EMBL" id="QFQD01000001">
    <property type="protein sequence ID" value="PZQ85954.1"/>
    <property type="molecule type" value="Genomic_DNA"/>
</dbReference>
<keyword evidence="1 6" id="KW-0489">Methyltransferase</keyword>
<keyword evidence="3" id="KW-0949">S-adenosyl-L-methionine</keyword>
<reference evidence="6 7" key="1">
    <citation type="submission" date="2017-08" db="EMBL/GenBank/DDBJ databases">
        <title>Infants hospitalized years apart are colonized by the same room-sourced microbial strains.</title>
        <authorList>
            <person name="Brooks B."/>
            <person name="Olm M.R."/>
            <person name="Firek B.A."/>
            <person name="Baker R."/>
            <person name="Thomas B.C."/>
            <person name="Morowitz M.J."/>
            <person name="Banfield J.F."/>
        </authorList>
    </citation>
    <scope>NUCLEOTIDE SEQUENCE [LARGE SCALE GENOMIC DNA]</scope>
    <source>
        <strain evidence="6">S2_005_001_R2_27</strain>
    </source>
</reference>
<evidence type="ECO:0000313" key="6">
    <source>
        <dbReference type="EMBL" id="PZQ85954.1"/>
    </source>
</evidence>
<evidence type="ECO:0000256" key="2">
    <source>
        <dbReference type="ARBA" id="ARBA00022679"/>
    </source>
</evidence>
<accession>A0A2W5RAX1</accession>
<evidence type="ECO:0000256" key="1">
    <source>
        <dbReference type="ARBA" id="ARBA00022603"/>
    </source>
</evidence>
<name>A0A2W5RAX1_ANCNO</name>
<evidence type="ECO:0000256" key="3">
    <source>
        <dbReference type="ARBA" id="ARBA00022691"/>
    </source>
</evidence>
<organism evidence="6 7">
    <name type="scientific">Ancylobacter novellus</name>
    <name type="common">Thiobacillus novellus</name>
    <dbReference type="NCBI Taxonomy" id="921"/>
    <lineage>
        <taxon>Bacteria</taxon>
        <taxon>Pseudomonadati</taxon>
        <taxon>Pseudomonadota</taxon>
        <taxon>Alphaproteobacteria</taxon>
        <taxon>Hyphomicrobiales</taxon>
        <taxon>Xanthobacteraceae</taxon>
        <taxon>Ancylobacter</taxon>
    </lineage>
</organism>
<feature type="region of interest" description="Disordered" evidence="5">
    <location>
        <begin position="1"/>
        <end position="25"/>
    </location>
</feature>
<proteinExistence type="predicted"/>
<dbReference type="CDD" id="cd02440">
    <property type="entry name" value="AdoMet_MTases"/>
    <property type="match status" value="1"/>
</dbReference>
<gene>
    <name evidence="6" type="ORF">DI549_00235</name>
</gene>
<dbReference type="GO" id="GO:0008168">
    <property type="term" value="F:methyltransferase activity"/>
    <property type="evidence" value="ECO:0007669"/>
    <property type="project" value="UniProtKB-KW"/>
</dbReference>
<keyword evidence="2 6" id="KW-0808">Transferase</keyword>
<evidence type="ECO:0000256" key="4">
    <source>
        <dbReference type="ARBA" id="ARBA00022884"/>
    </source>
</evidence>
<dbReference type="Pfam" id="PF00398">
    <property type="entry name" value="RrnaAD"/>
    <property type="match status" value="1"/>
</dbReference>
<comment type="caution">
    <text evidence="6">The sequence shown here is derived from an EMBL/GenBank/DDBJ whole genome shotgun (WGS) entry which is preliminary data.</text>
</comment>